<dbReference type="AlphaFoldDB" id="A0ABD2XDD7"/>
<keyword evidence="2 3" id="KW-0040">ANK repeat</keyword>
<organism evidence="5 6">
    <name type="scientific">Trichogramma kaykai</name>
    <dbReference type="NCBI Taxonomy" id="54128"/>
    <lineage>
        <taxon>Eukaryota</taxon>
        <taxon>Metazoa</taxon>
        <taxon>Ecdysozoa</taxon>
        <taxon>Arthropoda</taxon>
        <taxon>Hexapoda</taxon>
        <taxon>Insecta</taxon>
        <taxon>Pterygota</taxon>
        <taxon>Neoptera</taxon>
        <taxon>Endopterygota</taxon>
        <taxon>Hymenoptera</taxon>
        <taxon>Apocrita</taxon>
        <taxon>Proctotrupomorpha</taxon>
        <taxon>Chalcidoidea</taxon>
        <taxon>Trichogrammatidae</taxon>
        <taxon>Trichogramma</taxon>
    </lineage>
</organism>
<protein>
    <submittedName>
        <fullName evidence="5">Uncharacterized protein</fullName>
    </submittedName>
</protein>
<keyword evidence="6" id="KW-1185">Reference proteome</keyword>
<dbReference type="EMBL" id="JBJJXI010000030">
    <property type="protein sequence ID" value="KAL3403432.1"/>
    <property type="molecule type" value="Genomic_DNA"/>
</dbReference>
<accession>A0ABD2XDD7</accession>
<evidence type="ECO:0000313" key="5">
    <source>
        <dbReference type="EMBL" id="KAL3403432.1"/>
    </source>
</evidence>
<dbReference type="Proteomes" id="UP001627154">
    <property type="component" value="Unassembled WGS sequence"/>
</dbReference>
<dbReference type="PANTHER" id="PTHR24180">
    <property type="entry name" value="CYCLIN-DEPENDENT KINASE INHIBITOR 2C-RELATED"/>
    <property type="match status" value="1"/>
</dbReference>
<keyword evidence="1" id="KW-0677">Repeat</keyword>
<dbReference type="InterPro" id="IPR036770">
    <property type="entry name" value="Ankyrin_rpt-contain_sf"/>
</dbReference>
<feature type="signal peptide" evidence="4">
    <location>
        <begin position="1"/>
        <end position="30"/>
    </location>
</feature>
<dbReference type="PANTHER" id="PTHR24180:SF45">
    <property type="entry name" value="POLY [ADP-RIBOSE] POLYMERASE TANKYRASE"/>
    <property type="match status" value="1"/>
</dbReference>
<feature type="chain" id="PRO_5044829609" evidence="4">
    <location>
        <begin position="31"/>
        <end position="253"/>
    </location>
</feature>
<gene>
    <name evidence="5" type="ORF">TKK_003715</name>
</gene>
<dbReference type="SMART" id="SM00248">
    <property type="entry name" value="ANK"/>
    <property type="match status" value="2"/>
</dbReference>
<reference evidence="5 6" key="1">
    <citation type="journal article" date="2024" name="bioRxiv">
        <title>A reference genome for Trichogramma kaykai: A tiny desert-dwelling parasitoid wasp with competing sex-ratio distorters.</title>
        <authorList>
            <person name="Culotta J."/>
            <person name="Lindsey A.R."/>
        </authorList>
    </citation>
    <scope>NUCLEOTIDE SEQUENCE [LARGE SCALE GENOMIC DNA]</scope>
    <source>
        <strain evidence="5 6">KSX58</strain>
    </source>
</reference>
<dbReference type="Pfam" id="PF13637">
    <property type="entry name" value="Ank_4"/>
    <property type="match status" value="1"/>
</dbReference>
<evidence type="ECO:0000256" key="4">
    <source>
        <dbReference type="SAM" id="SignalP"/>
    </source>
</evidence>
<proteinExistence type="predicted"/>
<dbReference type="SUPFAM" id="SSF48403">
    <property type="entry name" value="Ankyrin repeat"/>
    <property type="match status" value="1"/>
</dbReference>
<comment type="caution">
    <text evidence="5">The sequence shown here is derived from an EMBL/GenBank/DDBJ whole genome shotgun (WGS) entry which is preliminary data.</text>
</comment>
<evidence type="ECO:0000256" key="3">
    <source>
        <dbReference type="PROSITE-ProRule" id="PRU00023"/>
    </source>
</evidence>
<evidence type="ECO:0000256" key="2">
    <source>
        <dbReference type="ARBA" id="ARBA00023043"/>
    </source>
</evidence>
<dbReference type="Gene3D" id="1.25.40.20">
    <property type="entry name" value="Ankyrin repeat-containing domain"/>
    <property type="match status" value="1"/>
</dbReference>
<dbReference type="InterPro" id="IPR051637">
    <property type="entry name" value="Ank_repeat_dom-contain_49"/>
</dbReference>
<dbReference type="PROSITE" id="PS50297">
    <property type="entry name" value="ANK_REP_REGION"/>
    <property type="match status" value="1"/>
</dbReference>
<dbReference type="InterPro" id="IPR002110">
    <property type="entry name" value="Ankyrin_rpt"/>
</dbReference>
<name>A0ABD2XDD7_9HYME</name>
<evidence type="ECO:0000313" key="6">
    <source>
        <dbReference type="Proteomes" id="UP001627154"/>
    </source>
</evidence>
<sequence>MSHKNSTPLHALAQLCVCYCLDLCTDTTDCNERRPVDEIVNMLIKKGANIEARNSDGYTSLEFAASRLDYELVRTLLKHGASLNSFDVNMLINDYHTVLGVRSSPITLHIVEMIRLLLSNGFIMDFDVRLKILKFWMTVRRHDIKYLIPDIHDFFMKQEDVDYLQKICEQFRLKVPEYLKRQNAENFTNKLEIEVTKMKSILQSDPENIELGYQDYFYLANNLLFPEDFRRACVVSMATKWVQLYPILKRNSK</sequence>
<dbReference type="PROSITE" id="PS50088">
    <property type="entry name" value="ANK_REPEAT"/>
    <property type="match status" value="1"/>
</dbReference>
<keyword evidence="4" id="KW-0732">Signal</keyword>
<evidence type="ECO:0000256" key="1">
    <source>
        <dbReference type="ARBA" id="ARBA00022737"/>
    </source>
</evidence>
<feature type="repeat" description="ANK" evidence="3">
    <location>
        <begin position="56"/>
        <end position="88"/>
    </location>
</feature>